<dbReference type="InParanoid" id="F0YAR6"/>
<dbReference type="Gene3D" id="1.25.10.10">
    <property type="entry name" value="Leucine-rich Repeat Variant"/>
    <property type="match status" value="1"/>
</dbReference>
<organism evidence="3">
    <name type="scientific">Aureococcus anophagefferens</name>
    <name type="common">Harmful bloom alga</name>
    <dbReference type="NCBI Taxonomy" id="44056"/>
    <lineage>
        <taxon>Eukaryota</taxon>
        <taxon>Sar</taxon>
        <taxon>Stramenopiles</taxon>
        <taxon>Ochrophyta</taxon>
        <taxon>Pelagophyceae</taxon>
        <taxon>Pelagomonadales</taxon>
        <taxon>Pelagomonadaceae</taxon>
        <taxon>Aureococcus</taxon>
    </lineage>
</organism>
<dbReference type="InterPro" id="IPR011989">
    <property type="entry name" value="ARM-like"/>
</dbReference>
<reference evidence="2 3" key="1">
    <citation type="journal article" date="2011" name="Proc. Natl. Acad. Sci. U.S.A.">
        <title>Niche of harmful alga Aureococcus anophagefferens revealed through ecogenomics.</title>
        <authorList>
            <person name="Gobler C.J."/>
            <person name="Berry D.L."/>
            <person name="Dyhrman S.T."/>
            <person name="Wilhelm S.W."/>
            <person name="Salamov A."/>
            <person name="Lobanov A.V."/>
            <person name="Zhang Y."/>
            <person name="Collier J.L."/>
            <person name="Wurch L.L."/>
            <person name="Kustka A.B."/>
            <person name="Dill B.D."/>
            <person name="Shah M."/>
            <person name="VerBerkmoes N.C."/>
            <person name="Kuo A."/>
            <person name="Terry A."/>
            <person name="Pangilinan J."/>
            <person name="Lindquist E.A."/>
            <person name="Lucas S."/>
            <person name="Paulsen I.T."/>
            <person name="Hattenrath-Lehmann T.K."/>
            <person name="Talmage S.C."/>
            <person name="Walker E.A."/>
            <person name="Koch F."/>
            <person name="Burson A.M."/>
            <person name="Marcoval M.A."/>
            <person name="Tang Y.Z."/>
            <person name="Lecleir G.R."/>
            <person name="Coyne K.J."/>
            <person name="Berg G.M."/>
            <person name="Bertrand E.M."/>
            <person name="Saito M.A."/>
            <person name="Gladyshev V.N."/>
            <person name="Grigoriev I.V."/>
        </authorList>
    </citation>
    <scope>NUCLEOTIDE SEQUENCE [LARGE SCALE GENOMIC DNA]</scope>
    <source>
        <strain evidence="3">CCMP 1984</strain>
    </source>
</reference>
<gene>
    <name evidence="2" type="ORF">AURANDRAFT_64599</name>
</gene>
<feature type="region of interest" description="Disordered" evidence="1">
    <location>
        <begin position="1"/>
        <end position="61"/>
    </location>
</feature>
<protein>
    <submittedName>
        <fullName evidence="2">Uncharacterized protein</fullName>
    </submittedName>
</protein>
<dbReference type="RefSeq" id="XP_009037525.1">
    <property type="nucleotide sequence ID" value="XM_009039277.1"/>
</dbReference>
<evidence type="ECO:0000313" key="2">
    <source>
        <dbReference type="EMBL" id="EGB07520.1"/>
    </source>
</evidence>
<proteinExistence type="predicted"/>
<dbReference type="KEGG" id="aaf:AURANDRAFT_64599"/>
<evidence type="ECO:0000313" key="3">
    <source>
        <dbReference type="Proteomes" id="UP000002729"/>
    </source>
</evidence>
<dbReference type="Proteomes" id="UP000002729">
    <property type="component" value="Unassembled WGS sequence"/>
</dbReference>
<keyword evidence="3" id="KW-1185">Reference proteome</keyword>
<accession>F0YAR6</accession>
<name>F0YAR6_AURAN</name>
<dbReference type="EMBL" id="GL833130">
    <property type="protein sequence ID" value="EGB07520.1"/>
    <property type="molecule type" value="Genomic_DNA"/>
</dbReference>
<dbReference type="AlphaFoldDB" id="F0YAR6"/>
<sequence length="1085" mass="110307">MSNFRDRNWEKHEMRGHQWGDAVPPEKSAYPAYQHPPSEKPRRRLVRRARPMKKKGEEKMTPDDAFKQCMEACRDEQTFIATVSKWLDEPRFDDKEVENKSMMVDKTDWHGSSLLHFAVFHDDVDLVKKYECEAILEVLEAEVKRRAPPEPEPEPMESSLLQQTHLALRGDPHVLERIGALPVAQLLQLFGDAVHNNFGDVQLFVASVLLRAGQRGALPDAAWPPLLALAPRAAPGAAAQLARAVAAAAHGSGKAADLAAAAGADLALWRALATECPRHEPPDAATVALAARALDACASRAEREPGAALAAAARWLETGACLRSGAGAGAGACPVARLRCALPRCCADALARGDADAAAEFAEACANHGGAKPGDAEALDVLAAAGCVATADDVPRRRAVARVAAAVARTAAVDCGRADRPPFDGLLDAVARSCASRDAAVAEAALGAWVVLLTCGGGAKRVAERRPRLHAAAAALASALVARCAWPRGGCADVAEGADGDDFDAAPELHGDDLAPLPGGAGAWDEPPDFGAFRRLRDAFLGDALRASADALGAPAYVAAVAAAAAALGPAEPDVLEACARAAAFAGPAVAPAAKDDAATAGALRSLLAACAAALAAHAGPRAWRVAAAAATLAGAVARWLCGDPDALDGALRCLALSLRRGYAPGHACRAARTLLCRASAPAALRGPRGAEISAVVDARAAELAGSPTRRLAAAAVDALFRGLGAAALAKRDGVDDAGRAARAAALAAGPAVDWRAPADAARVAAVAREAARHCARPAEAAVAAAALDRGLAAAWRARAPGDDAAPLEAVVAALAAASSPSVVAAALDLVAASPRCDAPALRLVADVVERWGARAERSRLPEPPREPDAAPLFDRVAGALPAVVAAALAAPDADDEAAEALLVLGARAVAACPLCLEPALVALAGAAAAGLGAHREALRVAVAACDFVAGLGALAERGAETMAPEDAWRDPDEPGDDFAAARRARLRPALAAAFAAHGPRLVERALAPALAGEPPLLGRDRAAAVLALHALAPGDVAAAARAVCAATRPDLADAVAAALDEAGREGRGATRALVAVFAKAAASS</sequence>
<feature type="compositionally biased region" description="Basic and acidic residues" evidence="1">
    <location>
        <begin position="1"/>
        <end position="18"/>
    </location>
</feature>
<evidence type="ECO:0000256" key="1">
    <source>
        <dbReference type="SAM" id="MobiDB-lite"/>
    </source>
</evidence>
<dbReference type="OMA" id="SCARHAN"/>
<dbReference type="GeneID" id="20224913"/>
<feature type="compositionally biased region" description="Basic residues" evidence="1">
    <location>
        <begin position="41"/>
        <end position="53"/>
    </location>
</feature>